<gene>
    <name evidence="7" type="ORF">HYPDE_36608</name>
</gene>
<comment type="cofactor">
    <cofactor evidence="1">
        <name>Zn(2+)</name>
        <dbReference type="ChEBI" id="CHEBI:29105"/>
    </cofactor>
</comment>
<feature type="domain" description="Peptidase M16 C-terminal" evidence="6">
    <location>
        <begin position="253"/>
        <end position="436"/>
    </location>
</feature>
<dbReference type="Pfam" id="PF00675">
    <property type="entry name" value="Peptidase_M16"/>
    <property type="match status" value="1"/>
</dbReference>
<dbReference type="InterPro" id="IPR001431">
    <property type="entry name" value="Pept_M16_Zn_BS"/>
</dbReference>
<name>N0B7K5_9HYPH</name>
<evidence type="ECO:0000256" key="4">
    <source>
        <dbReference type="RuleBase" id="RU004447"/>
    </source>
</evidence>
<dbReference type="STRING" id="670307.HYPDE_36608"/>
<keyword evidence="8" id="KW-1185">Reference proteome</keyword>
<evidence type="ECO:0000313" key="8">
    <source>
        <dbReference type="Proteomes" id="UP000005952"/>
    </source>
</evidence>
<dbReference type="SUPFAM" id="SSF63411">
    <property type="entry name" value="LuxS/MPP-like metallohydrolase"/>
    <property type="match status" value="2"/>
</dbReference>
<dbReference type="Gene3D" id="3.30.830.10">
    <property type="entry name" value="Metalloenzyme, LuxS/M16 peptidase-like"/>
    <property type="match status" value="2"/>
</dbReference>
<dbReference type="InterPro" id="IPR007863">
    <property type="entry name" value="Peptidase_M16_C"/>
</dbReference>
<dbReference type="HOGENOM" id="CLU_009902_1_0_5"/>
<evidence type="ECO:0000256" key="2">
    <source>
        <dbReference type="ARBA" id="ARBA00007261"/>
    </source>
</evidence>
<dbReference type="AlphaFoldDB" id="N0B7K5"/>
<evidence type="ECO:0000259" key="5">
    <source>
        <dbReference type="Pfam" id="PF00675"/>
    </source>
</evidence>
<sequence length="524" mass="57853">MRPIALIGPALRAVVSSSGRHFAKSCPHVWGLRYHPKKVGNSLDVAYRRRTHDMRLVTFTRFRFLTILALSMLALTPEAFAVDTATRATGFKLANGMDVVVIPDHRSPVVTHMVWYRVGSADEVRGKSGIAHFLEHLMFKSTDKIPVGEFSKIVSRLGGQDNAFTGHDTTAYFQHVAKDRLGKMMEMEADRMVNLRLDEKEVLTERNVILEERRSRIDNNPSALLDEQMNAALYLNDPYGTPVIGWYHEMQQLSRQDALTFYKHYYAPNNAILIVSGDVTPDEVKTLAEQTYGKIPTNPDVTTVRHRPSEPPPIAARRLELKDPRAGNYSMQRYYLTPSYVTAKPGEAEALDLLMKIAGSGTTSRIYKKLVVESKLATSAGGDYSGSSLDSGTISLYAVAADGVPLPKVEAAIDDVIADVVKNGVTEAELARAKRSYLADYIYESDNQATLARRYGWNLAIGRTVADVEGWPAAISKVTADDVKKVAGEYFNLKASVTGYLIPDQSGVAQAEDVPPPSANSELR</sequence>
<dbReference type="PANTHER" id="PTHR11851">
    <property type="entry name" value="METALLOPROTEASE"/>
    <property type="match status" value="1"/>
</dbReference>
<evidence type="ECO:0000259" key="6">
    <source>
        <dbReference type="Pfam" id="PF05193"/>
    </source>
</evidence>
<dbReference type="Proteomes" id="UP000005952">
    <property type="component" value="Chromosome"/>
</dbReference>
<proteinExistence type="inferred from homology"/>
<accession>N0B7K5</accession>
<organism evidence="7 8">
    <name type="scientific">Hyphomicrobium denitrificans 1NES1</name>
    <dbReference type="NCBI Taxonomy" id="670307"/>
    <lineage>
        <taxon>Bacteria</taxon>
        <taxon>Pseudomonadati</taxon>
        <taxon>Pseudomonadota</taxon>
        <taxon>Alphaproteobacteria</taxon>
        <taxon>Hyphomicrobiales</taxon>
        <taxon>Hyphomicrobiaceae</taxon>
        <taxon>Hyphomicrobium</taxon>
    </lineage>
</organism>
<keyword evidence="3" id="KW-0482">Metalloprotease</keyword>
<dbReference type="GO" id="GO:0004222">
    <property type="term" value="F:metalloendopeptidase activity"/>
    <property type="evidence" value="ECO:0007669"/>
    <property type="project" value="InterPro"/>
</dbReference>
<keyword evidence="3" id="KW-0645">Protease</keyword>
<dbReference type="InterPro" id="IPR011249">
    <property type="entry name" value="Metalloenz_LuxS/M16"/>
</dbReference>
<dbReference type="GO" id="GO:0046872">
    <property type="term" value="F:metal ion binding"/>
    <property type="evidence" value="ECO:0007669"/>
    <property type="project" value="InterPro"/>
</dbReference>
<evidence type="ECO:0000256" key="1">
    <source>
        <dbReference type="ARBA" id="ARBA00001947"/>
    </source>
</evidence>
<dbReference type="PROSITE" id="PS00143">
    <property type="entry name" value="INSULINASE"/>
    <property type="match status" value="1"/>
</dbReference>
<feature type="domain" description="Peptidase M16 N-terminal" evidence="5">
    <location>
        <begin position="99"/>
        <end position="244"/>
    </location>
</feature>
<reference evidence="7 8" key="1">
    <citation type="journal article" date="2013" name="Genome Announc.">
        <title>Genome sequences for three denitrifying bacterial strains isolated from a uranium- and nitrate-contaminated subsurface environment.</title>
        <authorList>
            <person name="Venkatramanan R."/>
            <person name="Prakash O."/>
            <person name="Woyke T."/>
            <person name="Chain P."/>
            <person name="Goodwin L.A."/>
            <person name="Watson D."/>
            <person name="Brooks S."/>
            <person name="Kostka J.E."/>
            <person name="Green S.J."/>
        </authorList>
    </citation>
    <scope>NUCLEOTIDE SEQUENCE [LARGE SCALE GENOMIC DNA]</scope>
    <source>
        <strain evidence="7 8">1NES1</strain>
    </source>
</reference>
<dbReference type="GO" id="GO:0006508">
    <property type="term" value="P:proteolysis"/>
    <property type="evidence" value="ECO:0007669"/>
    <property type="project" value="InterPro"/>
</dbReference>
<dbReference type="InterPro" id="IPR050361">
    <property type="entry name" value="MPP/UQCRC_Complex"/>
</dbReference>
<comment type="similarity">
    <text evidence="2 4">Belongs to the peptidase M16 family.</text>
</comment>
<dbReference type="EMBL" id="CP005587">
    <property type="protein sequence ID" value="AGK58993.1"/>
    <property type="molecule type" value="Genomic_DNA"/>
</dbReference>
<evidence type="ECO:0000256" key="3">
    <source>
        <dbReference type="ARBA" id="ARBA00023049"/>
    </source>
</evidence>
<protein>
    <submittedName>
        <fullName evidence="7">Peptidase M16 domain-containing protein</fullName>
    </submittedName>
</protein>
<dbReference type="InterPro" id="IPR011765">
    <property type="entry name" value="Pept_M16_N"/>
</dbReference>
<keyword evidence="3" id="KW-0378">Hydrolase</keyword>
<dbReference type="KEGG" id="hdt:HYPDE_36608"/>
<evidence type="ECO:0000313" key="7">
    <source>
        <dbReference type="EMBL" id="AGK58993.1"/>
    </source>
</evidence>
<dbReference type="Pfam" id="PF05193">
    <property type="entry name" value="Peptidase_M16_C"/>
    <property type="match status" value="1"/>
</dbReference>
<dbReference type="PANTHER" id="PTHR11851:SF49">
    <property type="entry name" value="MITOCHONDRIAL-PROCESSING PEPTIDASE SUBUNIT ALPHA"/>
    <property type="match status" value="1"/>
</dbReference>
<dbReference type="eggNOG" id="COG0612">
    <property type="taxonomic scope" value="Bacteria"/>
</dbReference>
<dbReference type="MEROPS" id="M16.019"/>